<keyword evidence="2" id="KW-0812">Transmembrane</keyword>
<protein>
    <recommendedName>
        <fullName evidence="3">SPOR domain-containing protein</fullName>
    </recommendedName>
</protein>
<feature type="domain" description="SPOR" evidence="3">
    <location>
        <begin position="177"/>
        <end position="266"/>
    </location>
</feature>
<dbReference type="GO" id="GO:0042834">
    <property type="term" value="F:peptidoglycan binding"/>
    <property type="evidence" value="ECO:0007669"/>
    <property type="project" value="InterPro"/>
</dbReference>
<evidence type="ECO:0000313" key="4">
    <source>
        <dbReference type="EMBL" id="BCJ90938.1"/>
    </source>
</evidence>
<feature type="transmembrane region" description="Helical" evidence="2">
    <location>
        <begin position="32"/>
        <end position="51"/>
    </location>
</feature>
<proteinExistence type="predicted"/>
<organism evidence="4 5">
    <name type="scientific">Terrihabitans soli</name>
    <dbReference type="NCBI Taxonomy" id="708113"/>
    <lineage>
        <taxon>Bacteria</taxon>
        <taxon>Pseudomonadati</taxon>
        <taxon>Pseudomonadota</taxon>
        <taxon>Alphaproteobacteria</taxon>
        <taxon>Hyphomicrobiales</taxon>
        <taxon>Terrihabitans</taxon>
    </lineage>
</organism>
<evidence type="ECO:0000313" key="5">
    <source>
        <dbReference type="Proteomes" id="UP000515317"/>
    </source>
</evidence>
<name>A0A6S6QWN2_9HYPH</name>
<feature type="region of interest" description="Disordered" evidence="1">
    <location>
        <begin position="117"/>
        <end position="156"/>
    </location>
</feature>
<gene>
    <name evidence="4" type="ORF">IZ6_16730</name>
</gene>
<feature type="compositionally biased region" description="Pro residues" evidence="1">
    <location>
        <begin position="122"/>
        <end position="133"/>
    </location>
</feature>
<dbReference type="KEGG" id="tso:IZ6_16730"/>
<dbReference type="PROSITE" id="PS51724">
    <property type="entry name" value="SPOR"/>
    <property type="match status" value="1"/>
</dbReference>
<keyword evidence="2" id="KW-1133">Transmembrane helix</keyword>
<evidence type="ECO:0000256" key="1">
    <source>
        <dbReference type="SAM" id="MobiDB-lite"/>
    </source>
</evidence>
<dbReference type="Pfam" id="PF05036">
    <property type="entry name" value="SPOR"/>
    <property type="match status" value="1"/>
</dbReference>
<keyword evidence="5" id="KW-1185">Reference proteome</keyword>
<dbReference type="InterPro" id="IPR007730">
    <property type="entry name" value="SPOR-like_dom"/>
</dbReference>
<keyword evidence="2" id="KW-0472">Membrane</keyword>
<evidence type="ECO:0000256" key="2">
    <source>
        <dbReference type="SAM" id="Phobius"/>
    </source>
</evidence>
<sequence>MALEPSTHDGLAKLTASLKERAASGENLSSTYVMWGFFTAASMVAAIAVCFTPQAERRYSEAMSAPPATIQQPGTAIARAEPPPLPMPAAEPEPDPELMARLKLLEEQLDNVTGSIAKAKAEPPPPPPPPPGGVTPSNEPKQVKTAPVAQPEPEPQEMVVQIPAAPPAPAEPVTTAAVPATSFGLDLGSESSFGALRARWETLRRENPELARLQPRISVRDSKGRVELRLIAGPFANASEAARVCAQLFVKGVSCDGGLFDGQRLPQS</sequence>
<accession>A0A6S6QWN2</accession>
<dbReference type="Proteomes" id="UP000515317">
    <property type="component" value="Chromosome"/>
</dbReference>
<dbReference type="EMBL" id="AP023361">
    <property type="protein sequence ID" value="BCJ90938.1"/>
    <property type="molecule type" value="Genomic_DNA"/>
</dbReference>
<reference evidence="4 5" key="1">
    <citation type="submission" date="2020-08" db="EMBL/GenBank/DDBJ databases">
        <title>Genome sequence of Rhizobiales bacterium strain IZ6.</title>
        <authorList>
            <person name="Nakai R."/>
            <person name="Naganuma T."/>
        </authorList>
    </citation>
    <scope>NUCLEOTIDE SEQUENCE [LARGE SCALE GENOMIC DNA]</scope>
    <source>
        <strain evidence="4 5">IZ6</strain>
    </source>
</reference>
<dbReference type="RefSeq" id="WP_222874625.1">
    <property type="nucleotide sequence ID" value="NZ_AP023361.1"/>
</dbReference>
<dbReference type="AlphaFoldDB" id="A0A6S6QWN2"/>
<feature type="compositionally biased region" description="Low complexity" evidence="1">
    <location>
        <begin position="147"/>
        <end position="156"/>
    </location>
</feature>
<evidence type="ECO:0000259" key="3">
    <source>
        <dbReference type="PROSITE" id="PS51724"/>
    </source>
</evidence>